<proteinExistence type="predicted"/>
<keyword evidence="2" id="KW-0808">Transferase</keyword>
<evidence type="ECO:0000313" key="3">
    <source>
        <dbReference type="Proteomes" id="UP000031637"/>
    </source>
</evidence>
<gene>
    <name evidence="2" type="ORF">SUTH_03537</name>
</gene>
<organism evidence="2 3">
    <name type="scientific">Sulfuritalea hydrogenivorans sk43H</name>
    <dbReference type="NCBI Taxonomy" id="1223802"/>
    <lineage>
        <taxon>Bacteria</taxon>
        <taxon>Pseudomonadati</taxon>
        <taxon>Pseudomonadota</taxon>
        <taxon>Betaproteobacteria</taxon>
        <taxon>Nitrosomonadales</taxon>
        <taxon>Sterolibacteriaceae</taxon>
        <taxon>Sulfuritalea</taxon>
    </lineage>
</organism>
<feature type="domain" description="Glycosyl transferase family 1" evidence="1">
    <location>
        <begin position="196"/>
        <end position="324"/>
    </location>
</feature>
<dbReference type="CDD" id="cd03801">
    <property type="entry name" value="GT4_PimA-like"/>
    <property type="match status" value="1"/>
</dbReference>
<dbReference type="OrthoDB" id="9801609at2"/>
<dbReference type="InterPro" id="IPR001296">
    <property type="entry name" value="Glyco_trans_1"/>
</dbReference>
<dbReference type="PANTHER" id="PTHR45947:SF3">
    <property type="entry name" value="SULFOQUINOVOSYL TRANSFERASE SQD2"/>
    <property type="match status" value="1"/>
</dbReference>
<dbReference type="Proteomes" id="UP000031637">
    <property type="component" value="Chromosome"/>
</dbReference>
<protein>
    <submittedName>
        <fullName evidence="2">Glycosyltransferase</fullName>
    </submittedName>
</protein>
<accession>W0SKA8</accession>
<keyword evidence="3" id="KW-1185">Reference proteome</keyword>
<dbReference type="KEGG" id="shd:SUTH_03537"/>
<name>W0SKA8_9PROT</name>
<dbReference type="AlphaFoldDB" id="W0SKA8"/>
<dbReference type="InterPro" id="IPR050194">
    <property type="entry name" value="Glycosyltransferase_grp1"/>
</dbReference>
<dbReference type="RefSeq" id="WP_041101113.1">
    <property type="nucleotide sequence ID" value="NZ_AP012547.1"/>
</dbReference>
<dbReference type="Gene3D" id="3.40.50.2000">
    <property type="entry name" value="Glycogen Phosphorylase B"/>
    <property type="match status" value="2"/>
</dbReference>
<dbReference type="STRING" id="1223802.SUTH_03537"/>
<reference evidence="2 3" key="1">
    <citation type="journal article" date="2014" name="Syst. Appl. Microbiol.">
        <title>Complete genomes of freshwater sulfur oxidizers Sulfuricella denitrificans skB26 and Sulfuritalea hydrogenivorans sk43H: genetic insights into the sulfur oxidation pathway of betaproteobacteria.</title>
        <authorList>
            <person name="Watanabe T."/>
            <person name="Kojima H."/>
            <person name="Fukui M."/>
        </authorList>
    </citation>
    <scope>NUCLEOTIDE SEQUENCE [LARGE SCALE GENOMIC DNA]</scope>
    <source>
        <strain evidence="2">DSM22779</strain>
    </source>
</reference>
<sequence length="377" mass="41474">MKLVQINLQPHFGGGEVYTAFLCRALSQLGMPTRLLVHPRAGFWDRLGLPADTERIAVADATDLPQHLPAGPVWLLSHGPLPSGLRAVLPGRLRTAIAHMPVQGRDPAAFADHDRIYAVSGWVRDGLQAADLPAWDEPLYGVADLANRPGGGEIRRSSRYDWDRRKGRDRLLGWLEPLVEMLRPHPAFERRPGLTLGIVSRLTPIKQFPLLFSNLAPVLARHPQVHLEIFGSGGYASVRDLDRALAELPAGQVRFWGQQGNVADIYPQLDYLLSGLPEKEALGLNIIEAQACGTPVIAVNAPPFTETVVNDLTGFLYRDPRQDAGGDFGRLLDELLAGRAKPRPELAGSHLARFSFEAFVERLRPVVADAEGQIKRE</sequence>
<dbReference type="SUPFAM" id="SSF53756">
    <property type="entry name" value="UDP-Glycosyltransferase/glycogen phosphorylase"/>
    <property type="match status" value="1"/>
</dbReference>
<dbReference type="Pfam" id="PF00534">
    <property type="entry name" value="Glycos_transf_1"/>
    <property type="match status" value="1"/>
</dbReference>
<dbReference type="HOGENOM" id="CLU_733471_0_0_4"/>
<dbReference type="GO" id="GO:0016757">
    <property type="term" value="F:glycosyltransferase activity"/>
    <property type="evidence" value="ECO:0007669"/>
    <property type="project" value="InterPro"/>
</dbReference>
<evidence type="ECO:0000313" key="2">
    <source>
        <dbReference type="EMBL" id="BAO31307.1"/>
    </source>
</evidence>
<dbReference type="EMBL" id="AP012547">
    <property type="protein sequence ID" value="BAO31307.1"/>
    <property type="molecule type" value="Genomic_DNA"/>
</dbReference>
<evidence type="ECO:0000259" key="1">
    <source>
        <dbReference type="Pfam" id="PF00534"/>
    </source>
</evidence>
<dbReference type="PANTHER" id="PTHR45947">
    <property type="entry name" value="SULFOQUINOVOSYL TRANSFERASE SQD2"/>
    <property type="match status" value="1"/>
</dbReference>